<dbReference type="AlphaFoldDB" id="A0A4S8K5B6"/>
<reference evidence="2 3" key="1">
    <citation type="journal article" date="2019" name="Nat. Plants">
        <title>Genome sequencing of Musa balbisiana reveals subgenome evolution and function divergence in polyploid bananas.</title>
        <authorList>
            <person name="Yao X."/>
        </authorList>
    </citation>
    <scope>NUCLEOTIDE SEQUENCE [LARGE SCALE GENOMIC DNA]</scope>
    <source>
        <strain evidence="3">cv. DH-PKW</strain>
        <tissue evidence="2">Leaves</tissue>
    </source>
</reference>
<keyword evidence="3" id="KW-1185">Reference proteome</keyword>
<organism evidence="2 3">
    <name type="scientific">Musa balbisiana</name>
    <name type="common">Banana</name>
    <dbReference type="NCBI Taxonomy" id="52838"/>
    <lineage>
        <taxon>Eukaryota</taxon>
        <taxon>Viridiplantae</taxon>
        <taxon>Streptophyta</taxon>
        <taxon>Embryophyta</taxon>
        <taxon>Tracheophyta</taxon>
        <taxon>Spermatophyta</taxon>
        <taxon>Magnoliopsida</taxon>
        <taxon>Liliopsida</taxon>
        <taxon>Zingiberales</taxon>
        <taxon>Musaceae</taxon>
        <taxon>Musa</taxon>
    </lineage>
</organism>
<dbReference type="Proteomes" id="UP000317650">
    <property type="component" value="Chromosome 8"/>
</dbReference>
<proteinExistence type="predicted"/>
<protein>
    <submittedName>
        <fullName evidence="2">Uncharacterized protein</fullName>
    </submittedName>
</protein>
<evidence type="ECO:0000256" key="1">
    <source>
        <dbReference type="SAM" id="MobiDB-lite"/>
    </source>
</evidence>
<name>A0A4S8K5B6_MUSBA</name>
<comment type="caution">
    <text evidence="2">The sequence shown here is derived from an EMBL/GenBank/DDBJ whole genome shotgun (WGS) entry which is preliminary data.</text>
</comment>
<evidence type="ECO:0000313" key="3">
    <source>
        <dbReference type="Proteomes" id="UP000317650"/>
    </source>
</evidence>
<accession>A0A4S8K5B6</accession>
<feature type="region of interest" description="Disordered" evidence="1">
    <location>
        <begin position="1"/>
        <end position="21"/>
    </location>
</feature>
<gene>
    <name evidence="2" type="ORF">C4D60_Mb08t21140</name>
</gene>
<evidence type="ECO:0000313" key="2">
    <source>
        <dbReference type="EMBL" id="THU70067.1"/>
    </source>
</evidence>
<dbReference type="EMBL" id="PYDT01000002">
    <property type="protein sequence ID" value="THU70067.1"/>
    <property type="molecule type" value="Genomic_DNA"/>
</dbReference>
<sequence length="183" mass="20363">MSSSSSPPSSSRSVSEISSSSSGSCRVEVISSSLGGSISVDSRAFAALQDHYSVPKGYELHAPHSGQRPYDSFPNGFRLTTDALEARLRFPLHPVIQECLCWWGISPSQMTPNSWCYLGWGRYYLTARSGFRISGAPSNNKGCKARYFFVSCNRGWEFYVGWTSWAINNVPPFLSHKETERVE</sequence>